<feature type="non-terminal residue" evidence="2">
    <location>
        <position position="73"/>
    </location>
</feature>
<keyword evidence="1" id="KW-0472">Membrane</keyword>
<dbReference type="Proteomes" id="UP000034911">
    <property type="component" value="Unassembled WGS sequence"/>
</dbReference>
<name>A0A0G1QXU1_9BACT</name>
<reference evidence="2 3" key="1">
    <citation type="journal article" date="2015" name="Nature">
        <title>rRNA introns, odd ribosomes, and small enigmatic genomes across a large radiation of phyla.</title>
        <authorList>
            <person name="Brown C.T."/>
            <person name="Hug L.A."/>
            <person name="Thomas B.C."/>
            <person name="Sharon I."/>
            <person name="Castelle C.J."/>
            <person name="Singh A."/>
            <person name="Wilkins M.J."/>
            <person name="Williams K.H."/>
            <person name="Banfield J.F."/>
        </authorList>
    </citation>
    <scope>NUCLEOTIDE SEQUENCE [LARGE SCALE GENOMIC DNA]</scope>
</reference>
<organism evidence="2 3">
    <name type="scientific">Candidatus Magasanikbacteria bacterium GW2011_GWC2_45_8</name>
    <dbReference type="NCBI Taxonomy" id="1619050"/>
    <lineage>
        <taxon>Bacteria</taxon>
        <taxon>Candidatus Magasanikiibacteriota</taxon>
    </lineage>
</organism>
<evidence type="ECO:0000313" key="3">
    <source>
        <dbReference type="Proteomes" id="UP000034911"/>
    </source>
</evidence>
<dbReference type="EMBL" id="LCLH01000019">
    <property type="protein sequence ID" value="KKU13520.1"/>
    <property type="molecule type" value="Genomic_DNA"/>
</dbReference>
<keyword evidence="1" id="KW-0812">Transmembrane</keyword>
<proteinExistence type="predicted"/>
<feature type="transmembrane region" description="Helical" evidence="1">
    <location>
        <begin position="36"/>
        <end position="56"/>
    </location>
</feature>
<gene>
    <name evidence="2" type="ORF">UX20_C0019G0001</name>
</gene>
<sequence>MLWIFFLFDLLIVLAHIFLRRSLGFFDLDKEGNLASLYAGIKLWMGATGALFYAWYLQRTASSRILVWAWGAC</sequence>
<accession>A0A0G1QXU1</accession>
<keyword evidence="1" id="KW-1133">Transmembrane helix</keyword>
<dbReference type="AlphaFoldDB" id="A0A0G1QXU1"/>
<protein>
    <submittedName>
        <fullName evidence="2">Uncharacterized protein</fullName>
    </submittedName>
</protein>
<evidence type="ECO:0000313" key="2">
    <source>
        <dbReference type="EMBL" id="KKU13520.1"/>
    </source>
</evidence>
<evidence type="ECO:0000256" key="1">
    <source>
        <dbReference type="SAM" id="Phobius"/>
    </source>
</evidence>
<comment type="caution">
    <text evidence="2">The sequence shown here is derived from an EMBL/GenBank/DDBJ whole genome shotgun (WGS) entry which is preliminary data.</text>
</comment>
<dbReference type="STRING" id="1619050.UX20_C0019G0001"/>